<feature type="non-terminal residue" evidence="2">
    <location>
        <position position="1"/>
    </location>
</feature>
<feature type="region of interest" description="Disordered" evidence="1">
    <location>
        <begin position="141"/>
        <end position="171"/>
    </location>
</feature>
<protein>
    <submittedName>
        <fullName evidence="2">SJCHGC09113 protein</fullName>
    </submittedName>
</protein>
<dbReference type="AlphaFoldDB" id="Q5C421"/>
<proteinExistence type="evidence at transcript level"/>
<organism evidence="2">
    <name type="scientific">Schistosoma japonicum</name>
    <name type="common">Blood fluke</name>
    <dbReference type="NCBI Taxonomy" id="6182"/>
    <lineage>
        <taxon>Eukaryota</taxon>
        <taxon>Metazoa</taxon>
        <taxon>Spiralia</taxon>
        <taxon>Lophotrochozoa</taxon>
        <taxon>Platyhelminthes</taxon>
        <taxon>Trematoda</taxon>
        <taxon>Digenea</taxon>
        <taxon>Strigeidida</taxon>
        <taxon>Schistosomatoidea</taxon>
        <taxon>Schistosomatidae</taxon>
        <taxon>Schistosoma</taxon>
    </lineage>
</organism>
<sequence>EANVECCTYFHVAHYAYSLTMSRGLGTAVALELFCKMLETLSEKFCFQTSVDMENVVLTLGTLSSVCCVNQEGVISHSLPTPEKMFFFHRRHHHHHHQENYNTNKSQSIVSKQNSKTKECYDYRKFKSGQLTTPVLQPTMKESGQASQGKLHKTQSSIQGGVPSSINNPNETSANGRSVVFTFESCTTPVVLDLRTDFYCPFVSRF</sequence>
<accession>Q5C421</accession>
<evidence type="ECO:0000313" key="2">
    <source>
        <dbReference type="EMBL" id="AAX25604.2"/>
    </source>
</evidence>
<evidence type="ECO:0000256" key="1">
    <source>
        <dbReference type="SAM" id="MobiDB-lite"/>
    </source>
</evidence>
<feature type="non-terminal residue" evidence="2">
    <location>
        <position position="206"/>
    </location>
</feature>
<name>Q5C421_SCHJA</name>
<dbReference type="EMBL" id="AY809715">
    <property type="protein sequence ID" value="AAX25604.2"/>
    <property type="molecule type" value="mRNA"/>
</dbReference>
<reference evidence="2" key="1">
    <citation type="journal article" date="2006" name="PLoS Pathog.">
        <title>New perspectives on host-parasite interplay by comparative transcriptomic and proteomic analyses of Schistosoma japonicum.</title>
        <authorList>
            <person name="Liu F."/>
            <person name="Lu J."/>
            <person name="Hu W."/>
            <person name="Wang S.Y."/>
            <person name="Cui S.J."/>
            <person name="Chi M."/>
            <person name="Yan Q."/>
            <person name="Wang X.R."/>
            <person name="Song H.D."/>
            <person name="Xu X.N."/>
            <person name="Wang J.J."/>
            <person name="Zhang X.L."/>
            <person name="Zhang X."/>
            <person name="Wang Z.Q."/>
            <person name="Xue C.L."/>
            <person name="Brindley P.J."/>
            <person name="McManus D.P."/>
            <person name="Yang P.Y."/>
            <person name="Feng Z."/>
            <person name="Chen Z."/>
            <person name="Han Z.G."/>
        </authorList>
    </citation>
    <scope>NUCLEOTIDE SEQUENCE</scope>
</reference>